<accession>A0ABZ0BCT4</accession>
<dbReference type="Proteomes" id="UP001302249">
    <property type="component" value="Chromosome"/>
</dbReference>
<sequence length="118" mass="13498">MADVDERRTETRYSMMLSARVEQFGAREPTQHRIRNLSRHGACIDRVDRMQRGQTVLITVGALECVASTVRWTEEARAGLHFATPIDIDAARAKVFVRATFDQQPGREGDRPKFILKR</sequence>
<dbReference type="SUPFAM" id="SSF141371">
    <property type="entry name" value="PilZ domain-like"/>
    <property type="match status" value="1"/>
</dbReference>
<proteinExistence type="predicted"/>
<dbReference type="InterPro" id="IPR009875">
    <property type="entry name" value="PilZ_domain"/>
</dbReference>
<dbReference type="Pfam" id="PF07238">
    <property type="entry name" value="PilZ"/>
    <property type="match status" value="1"/>
</dbReference>
<gene>
    <name evidence="2" type="ORF">RPR59_04345</name>
</gene>
<protein>
    <submittedName>
        <fullName evidence="2">PilZ domain-containing protein</fullName>
    </submittedName>
</protein>
<organism evidence="2 3">
    <name type="scientific">Stakelama saccharophila</name>
    <dbReference type="NCBI Taxonomy" id="3075605"/>
    <lineage>
        <taxon>Bacteria</taxon>
        <taxon>Pseudomonadati</taxon>
        <taxon>Pseudomonadota</taxon>
        <taxon>Alphaproteobacteria</taxon>
        <taxon>Sphingomonadales</taxon>
        <taxon>Sphingomonadaceae</taxon>
        <taxon>Stakelama</taxon>
    </lineage>
</organism>
<evidence type="ECO:0000259" key="1">
    <source>
        <dbReference type="Pfam" id="PF07238"/>
    </source>
</evidence>
<dbReference type="EMBL" id="CP135076">
    <property type="protein sequence ID" value="WNO54491.1"/>
    <property type="molecule type" value="Genomic_DNA"/>
</dbReference>
<evidence type="ECO:0000313" key="2">
    <source>
        <dbReference type="EMBL" id="WNO54491.1"/>
    </source>
</evidence>
<name>A0ABZ0BCT4_9SPHN</name>
<keyword evidence="3" id="KW-1185">Reference proteome</keyword>
<feature type="domain" description="PilZ" evidence="1">
    <location>
        <begin position="6"/>
        <end position="90"/>
    </location>
</feature>
<evidence type="ECO:0000313" key="3">
    <source>
        <dbReference type="Proteomes" id="UP001302249"/>
    </source>
</evidence>
<dbReference type="RefSeq" id="WP_313917038.1">
    <property type="nucleotide sequence ID" value="NZ_CP135076.1"/>
</dbReference>
<reference evidence="2 3" key="1">
    <citation type="submission" date="2023-09" db="EMBL/GenBank/DDBJ databases">
        <authorList>
            <person name="Rey-Velasco X."/>
        </authorList>
    </citation>
    <scope>NUCLEOTIDE SEQUENCE [LARGE SCALE GENOMIC DNA]</scope>
    <source>
        <strain evidence="2 3">W311</strain>
    </source>
</reference>